<keyword evidence="2" id="KW-1185">Reference proteome</keyword>
<evidence type="ECO:0000313" key="1">
    <source>
        <dbReference type="EMBL" id="GGJ23006.1"/>
    </source>
</evidence>
<protein>
    <submittedName>
        <fullName evidence="1">Uncharacterized protein</fullName>
    </submittedName>
</protein>
<organism evidence="1 2">
    <name type="scientific">Streptomyces brasiliensis</name>
    <dbReference type="NCBI Taxonomy" id="1954"/>
    <lineage>
        <taxon>Bacteria</taxon>
        <taxon>Bacillati</taxon>
        <taxon>Actinomycetota</taxon>
        <taxon>Actinomycetes</taxon>
        <taxon>Kitasatosporales</taxon>
        <taxon>Streptomycetaceae</taxon>
        <taxon>Streptomyces</taxon>
    </lineage>
</organism>
<dbReference type="Proteomes" id="UP000657574">
    <property type="component" value="Unassembled WGS sequence"/>
</dbReference>
<accession>A0A917NSA4</accession>
<comment type="caution">
    <text evidence="1">The sequence shown here is derived from an EMBL/GenBank/DDBJ whole genome shotgun (WGS) entry which is preliminary data.</text>
</comment>
<dbReference type="RefSeq" id="WP_229840464.1">
    <property type="nucleotide sequence ID" value="NZ_BMQA01000010.1"/>
</dbReference>
<reference evidence="1" key="2">
    <citation type="submission" date="2020-09" db="EMBL/GenBank/DDBJ databases">
        <authorList>
            <person name="Sun Q."/>
            <person name="Ohkuma M."/>
        </authorList>
    </citation>
    <scope>NUCLEOTIDE SEQUENCE</scope>
    <source>
        <strain evidence="1">JCM 3086</strain>
    </source>
</reference>
<reference evidence="1" key="1">
    <citation type="journal article" date="2014" name="Int. J. Syst. Evol. Microbiol.">
        <title>Complete genome sequence of Corynebacterium casei LMG S-19264T (=DSM 44701T), isolated from a smear-ripened cheese.</title>
        <authorList>
            <consortium name="US DOE Joint Genome Institute (JGI-PGF)"/>
            <person name="Walter F."/>
            <person name="Albersmeier A."/>
            <person name="Kalinowski J."/>
            <person name="Ruckert C."/>
        </authorList>
    </citation>
    <scope>NUCLEOTIDE SEQUENCE</scope>
    <source>
        <strain evidence="1">JCM 3086</strain>
    </source>
</reference>
<dbReference type="AlphaFoldDB" id="A0A917NSA4"/>
<dbReference type="EMBL" id="BMQA01000010">
    <property type="protein sequence ID" value="GGJ23006.1"/>
    <property type="molecule type" value="Genomic_DNA"/>
</dbReference>
<proteinExistence type="predicted"/>
<name>A0A917NSA4_9ACTN</name>
<gene>
    <name evidence="1" type="ORF">GCM10010121_037440</name>
</gene>
<sequence>MRVHLVTMPWHPIDLPSLQLGLLHRLVRQARPADEVTEFHGSLRWAEFLLDRSGGRLRPGDCVAVGSDAILHGLGDWVFSGVLYDDADWGTTRPRSYAAAGDVYIDTALAMRPYAPDFIAECATEVLAADPDERRHAAGSFTRLHGDLELLGPVRQ</sequence>
<evidence type="ECO:0000313" key="2">
    <source>
        <dbReference type="Proteomes" id="UP000657574"/>
    </source>
</evidence>